<keyword evidence="7" id="KW-1185">Reference proteome</keyword>
<dbReference type="Gene3D" id="3.30.160.60">
    <property type="entry name" value="Classic Zinc Finger"/>
    <property type="match status" value="1"/>
</dbReference>
<dbReference type="AlphaFoldDB" id="A0A835DKB7"/>
<evidence type="ECO:0000256" key="3">
    <source>
        <dbReference type="ARBA" id="ARBA00022712"/>
    </source>
</evidence>
<protein>
    <recommendedName>
        <fullName evidence="8">tRNA isopentenyltransferase</fullName>
    </recommendedName>
</protein>
<dbReference type="InterPro" id="IPR027417">
    <property type="entry name" value="P-loop_NTPase"/>
</dbReference>
<keyword evidence="3" id="KW-0203">Cytokinin biosynthesis</keyword>
<accession>A0A835DKB7</accession>
<dbReference type="PANTHER" id="PTHR11088">
    <property type="entry name" value="TRNA DIMETHYLALLYLTRANSFERASE"/>
    <property type="match status" value="1"/>
</dbReference>
<dbReference type="GO" id="GO:0006400">
    <property type="term" value="P:tRNA modification"/>
    <property type="evidence" value="ECO:0007669"/>
    <property type="project" value="TreeGrafter"/>
</dbReference>
<dbReference type="GO" id="GO:0009691">
    <property type="term" value="P:cytokinin biosynthetic process"/>
    <property type="evidence" value="ECO:0007669"/>
    <property type="project" value="UniProtKB-KW"/>
</dbReference>
<evidence type="ECO:0000256" key="1">
    <source>
        <dbReference type="ARBA" id="ARBA00005842"/>
    </source>
</evidence>
<evidence type="ECO:0000256" key="2">
    <source>
        <dbReference type="ARBA" id="ARBA00022679"/>
    </source>
</evidence>
<organism evidence="6 7">
    <name type="scientific">Tetracentron sinense</name>
    <name type="common">Spur-leaf</name>
    <dbReference type="NCBI Taxonomy" id="13715"/>
    <lineage>
        <taxon>Eukaryota</taxon>
        <taxon>Viridiplantae</taxon>
        <taxon>Streptophyta</taxon>
        <taxon>Embryophyta</taxon>
        <taxon>Tracheophyta</taxon>
        <taxon>Spermatophyta</taxon>
        <taxon>Magnoliopsida</taxon>
        <taxon>Trochodendrales</taxon>
        <taxon>Trochodendraceae</taxon>
        <taxon>Tetracentron</taxon>
    </lineage>
</organism>
<dbReference type="Gene3D" id="1.10.20.140">
    <property type="match status" value="1"/>
</dbReference>
<reference evidence="6 7" key="1">
    <citation type="submission" date="2020-04" db="EMBL/GenBank/DDBJ databases">
        <title>Plant Genome Project.</title>
        <authorList>
            <person name="Zhang R.-G."/>
        </authorList>
    </citation>
    <scope>NUCLEOTIDE SEQUENCE [LARGE SCALE GENOMIC DNA]</scope>
    <source>
        <strain evidence="6">YNK0</strain>
        <tissue evidence="6">Leaf</tissue>
    </source>
</reference>
<keyword evidence="5" id="KW-0067">ATP-binding</keyword>
<evidence type="ECO:0000313" key="7">
    <source>
        <dbReference type="Proteomes" id="UP000655225"/>
    </source>
</evidence>
<sequence length="528" mass="59657">MENDENPKKIERKPKLVVVMGASGSGKSRLAIDLASHFSVEIINADSMQVYEGLDVLTNKVPFEDQKGVAHHLLGSISPSVEFTSKDFRDSAIPRHPATGSLFEALKELLMRQAFTSPESVNSEAGSEALVSPYLLDDSAEDMDESCWCDLPGDKQPDFKFDLGGDGFNVSYDRLKELDPVAANRIHPNDHRKDYIGRDETTHGSAACSTSEWTEASASLERVVFGGSLVNHYLTSYARSGVLPSRLFRGKASEKWGRVDNFRYNCCFICVDASLRVLDRYVEQRVDCMINAGLLNEVFDIYNLNADYTRGLRQAIGVREFEDFLRVYLSNTGTSCFHIEDRDYDSSAIESIPMSKNKDDKMLIDNLREILDSSNESKHKTLLSEAIDKLKANTRRLVRRQKRRLNRLQALFGWDMHYVDATEALLSNSDDSWAKQVVEPSVNIIRSFLSEDASSVPDSETLNGMEGDKLIQRDLWTRYVCEACGNQILRGAHEWEQHKQGRGHRKRILRLKKSRSSCLVEQQQACSK</sequence>
<dbReference type="Proteomes" id="UP000655225">
    <property type="component" value="Unassembled WGS sequence"/>
</dbReference>
<keyword evidence="2" id="KW-0808">Transferase</keyword>
<dbReference type="InterPro" id="IPR039657">
    <property type="entry name" value="Dimethylallyltransferase"/>
</dbReference>
<dbReference type="GO" id="GO:0005524">
    <property type="term" value="F:ATP binding"/>
    <property type="evidence" value="ECO:0007669"/>
    <property type="project" value="UniProtKB-KW"/>
</dbReference>
<dbReference type="Gene3D" id="3.40.50.300">
    <property type="entry name" value="P-loop containing nucleotide triphosphate hydrolases"/>
    <property type="match status" value="1"/>
</dbReference>
<dbReference type="EMBL" id="JABCRI010000007">
    <property type="protein sequence ID" value="KAF8403234.1"/>
    <property type="molecule type" value="Genomic_DNA"/>
</dbReference>
<dbReference type="HAMAP" id="MF_00185">
    <property type="entry name" value="IPP_trans"/>
    <property type="match status" value="1"/>
</dbReference>
<name>A0A835DKB7_TETSI</name>
<dbReference type="OMA" id="WGLHLKS"/>
<dbReference type="GO" id="GO:0052381">
    <property type="term" value="F:tRNA dimethylallyltransferase activity"/>
    <property type="evidence" value="ECO:0007669"/>
    <property type="project" value="InterPro"/>
</dbReference>
<proteinExistence type="inferred from homology"/>
<evidence type="ECO:0000313" key="6">
    <source>
        <dbReference type="EMBL" id="KAF8403234.1"/>
    </source>
</evidence>
<dbReference type="OrthoDB" id="775260at2759"/>
<dbReference type="PANTHER" id="PTHR11088:SF82">
    <property type="entry name" value="TRNA DIMETHYLALLYLTRANSFERASE 2"/>
    <property type="match status" value="1"/>
</dbReference>
<dbReference type="FunFam" id="3.30.160.60:FF:002405">
    <property type="entry name" value="tRNA dimethylallyltransferase"/>
    <property type="match status" value="1"/>
</dbReference>
<evidence type="ECO:0000256" key="5">
    <source>
        <dbReference type="ARBA" id="ARBA00022840"/>
    </source>
</evidence>
<comment type="similarity">
    <text evidence="1">Belongs to the IPP transferase family.</text>
</comment>
<evidence type="ECO:0000256" key="4">
    <source>
        <dbReference type="ARBA" id="ARBA00022741"/>
    </source>
</evidence>
<comment type="caution">
    <text evidence="6">The sequence shown here is derived from an EMBL/GenBank/DDBJ whole genome shotgun (WGS) entry which is preliminary data.</text>
</comment>
<gene>
    <name evidence="6" type="ORF">HHK36_011335</name>
</gene>
<evidence type="ECO:0008006" key="8">
    <source>
        <dbReference type="Google" id="ProtNLM"/>
    </source>
</evidence>
<dbReference type="Pfam" id="PF01715">
    <property type="entry name" value="IPPT"/>
    <property type="match status" value="2"/>
</dbReference>
<dbReference type="InterPro" id="IPR018022">
    <property type="entry name" value="IPT"/>
</dbReference>
<dbReference type="GO" id="GO:0005739">
    <property type="term" value="C:mitochondrion"/>
    <property type="evidence" value="ECO:0007669"/>
    <property type="project" value="TreeGrafter"/>
</dbReference>
<dbReference type="SUPFAM" id="SSF52540">
    <property type="entry name" value="P-loop containing nucleoside triphosphate hydrolases"/>
    <property type="match status" value="1"/>
</dbReference>
<keyword evidence="4" id="KW-0547">Nucleotide-binding</keyword>